<dbReference type="InterPro" id="IPR025605">
    <property type="entry name" value="OST-HTH/LOTUS_dom"/>
</dbReference>
<dbReference type="CDD" id="cd11297">
    <property type="entry name" value="PIN_LabA-like_N_1"/>
    <property type="match status" value="1"/>
</dbReference>
<dbReference type="Gene3D" id="3.40.50.1010">
    <property type="entry name" value="5'-nuclease"/>
    <property type="match status" value="1"/>
</dbReference>
<organism evidence="3 4">
    <name type="scientific">Melaminivora alkalimesophila</name>
    <dbReference type="NCBI Taxonomy" id="1165852"/>
    <lineage>
        <taxon>Bacteria</taxon>
        <taxon>Pseudomonadati</taxon>
        <taxon>Pseudomonadota</taxon>
        <taxon>Betaproteobacteria</taxon>
        <taxon>Burkholderiales</taxon>
        <taxon>Comamonadaceae</taxon>
        <taxon>Melaminivora</taxon>
    </lineage>
</organism>
<reference evidence="3 4" key="1">
    <citation type="submission" date="2018-05" db="EMBL/GenBank/DDBJ databases">
        <title>Genomic Encyclopedia of Type Strains, Phase IV (KMG-IV): sequencing the most valuable type-strain genomes for metagenomic binning, comparative biology and taxonomic classification.</title>
        <authorList>
            <person name="Goeker M."/>
        </authorList>
    </citation>
    <scope>NUCLEOTIDE SEQUENCE [LARGE SCALE GENOMIC DNA]</scope>
    <source>
        <strain evidence="3 4">DSM 26006</strain>
    </source>
</reference>
<feature type="domain" description="HTH OST-type" evidence="2">
    <location>
        <begin position="173"/>
        <end position="246"/>
    </location>
</feature>
<dbReference type="Pfam" id="PF01936">
    <property type="entry name" value="NYN"/>
    <property type="match status" value="1"/>
</dbReference>
<dbReference type="Pfam" id="PF12872">
    <property type="entry name" value="OST-HTH"/>
    <property type="match status" value="1"/>
</dbReference>
<dbReference type="OrthoDB" id="9783963at2"/>
<name>A0A317RED7_9BURK</name>
<dbReference type="RefSeq" id="WP_019374564.1">
    <property type="nucleotide sequence ID" value="NZ_ALEE01000570.1"/>
</dbReference>
<gene>
    <name evidence="3" type="ORF">DFR36_102341</name>
</gene>
<evidence type="ECO:0000256" key="1">
    <source>
        <dbReference type="SAM" id="MobiDB-lite"/>
    </source>
</evidence>
<keyword evidence="4" id="KW-1185">Reference proteome</keyword>
<dbReference type="AlphaFoldDB" id="A0A317RED7"/>
<dbReference type="PANTHER" id="PTHR35811:SF1">
    <property type="entry name" value="HTH OST-TYPE DOMAIN-CONTAINING PROTEIN"/>
    <property type="match status" value="1"/>
</dbReference>
<feature type="region of interest" description="Disordered" evidence="1">
    <location>
        <begin position="144"/>
        <end position="169"/>
    </location>
</feature>
<accession>A0A317RED7</accession>
<evidence type="ECO:0000313" key="3">
    <source>
        <dbReference type="EMBL" id="PWW47961.1"/>
    </source>
</evidence>
<dbReference type="EMBL" id="QGUB01000002">
    <property type="protein sequence ID" value="PWW47961.1"/>
    <property type="molecule type" value="Genomic_DNA"/>
</dbReference>
<dbReference type="Proteomes" id="UP000246483">
    <property type="component" value="Unassembled WGS sequence"/>
</dbReference>
<proteinExistence type="predicted"/>
<comment type="caution">
    <text evidence="3">The sequence shown here is derived from an EMBL/GenBank/DDBJ whole genome shotgun (WGS) entry which is preliminary data.</text>
</comment>
<sequence length="250" mass="27106">MDTEARIAVLVDCDNTTPEVLEYGLKVVAQFGRVVLRRGYGNHGTLAHKWQDALVQLAFTPCLQFQFAAGKNTSDIALALDAMEALFDERASIFCIVTSDSDFAHLCRKLRERGATVYVVGEGKTPGALRNASDQFFEWTRSGTEDTGQEMAAGEATAKAPGRAEQPRPVPKLRPRFVVEAVALLAANTPEGKVSVGGLGSYLKRADPSFSPKAYGHSGLLDMLKTYDLLKVQQEPGGHWTTYLAQQAAA</sequence>
<dbReference type="PANTHER" id="PTHR35811">
    <property type="entry name" value="SLR1870 PROTEIN"/>
    <property type="match status" value="1"/>
</dbReference>
<evidence type="ECO:0000259" key="2">
    <source>
        <dbReference type="PROSITE" id="PS51644"/>
    </source>
</evidence>
<dbReference type="PROSITE" id="PS51644">
    <property type="entry name" value="HTH_OST"/>
    <property type="match status" value="1"/>
</dbReference>
<dbReference type="GO" id="GO:0004540">
    <property type="term" value="F:RNA nuclease activity"/>
    <property type="evidence" value="ECO:0007669"/>
    <property type="project" value="InterPro"/>
</dbReference>
<dbReference type="InterPro" id="IPR021139">
    <property type="entry name" value="NYN"/>
</dbReference>
<evidence type="ECO:0000313" key="4">
    <source>
        <dbReference type="Proteomes" id="UP000246483"/>
    </source>
</evidence>
<dbReference type="CDD" id="cd10146">
    <property type="entry name" value="LabA_like_C"/>
    <property type="match status" value="1"/>
</dbReference>
<dbReference type="InterPro" id="IPR041966">
    <property type="entry name" value="LOTUS-like"/>
</dbReference>
<dbReference type="Gene3D" id="3.30.420.610">
    <property type="entry name" value="LOTUS domain-like"/>
    <property type="match status" value="1"/>
</dbReference>
<protein>
    <submittedName>
        <fullName evidence="3">Uncharacterized protein (TIGR00288 family)</fullName>
    </submittedName>
</protein>